<dbReference type="OrthoDB" id="414698at2759"/>
<organism evidence="1 2">
    <name type="scientific">Phaeoacremonium minimum (strain UCR-PA7)</name>
    <name type="common">Esca disease fungus</name>
    <name type="synonym">Togninia minima</name>
    <dbReference type="NCBI Taxonomy" id="1286976"/>
    <lineage>
        <taxon>Eukaryota</taxon>
        <taxon>Fungi</taxon>
        <taxon>Dikarya</taxon>
        <taxon>Ascomycota</taxon>
        <taxon>Pezizomycotina</taxon>
        <taxon>Sordariomycetes</taxon>
        <taxon>Sordariomycetidae</taxon>
        <taxon>Togniniales</taxon>
        <taxon>Togniniaceae</taxon>
        <taxon>Phaeoacremonium</taxon>
    </lineage>
</organism>
<dbReference type="RefSeq" id="XP_007918837.1">
    <property type="nucleotide sequence ID" value="XM_007920646.1"/>
</dbReference>
<keyword evidence="2" id="KW-1185">Reference proteome</keyword>
<dbReference type="EMBL" id="KB933348">
    <property type="protein sequence ID" value="EON96346.1"/>
    <property type="molecule type" value="Genomic_DNA"/>
</dbReference>
<evidence type="ECO:0000313" key="1">
    <source>
        <dbReference type="EMBL" id="EON96346.1"/>
    </source>
</evidence>
<dbReference type="Gene3D" id="1.25.40.10">
    <property type="entry name" value="Tetratricopeptide repeat domain"/>
    <property type="match status" value="1"/>
</dbReference>
<dbReference type="SUPFAM" id="SSF48452">
    <property type="entry name" value="TPR-like"/>
    <property type="match status" value="1"/>
</dbReference>
<dbReference type="HOGENOM" id="CLU_082178_0_0_1"/>
<protein>
    <submittedName>
        <fullName evidence="1">Uncharacterized protein</fullName>
    </submittedName>
</protein>
<proteinExistence type="predicted"/>
<dbReference type="eggNOG" id="ENOG502SM9U">
    <property type="taxonomic scope" value="Eukaryota"/>
</dbReference>
<dbReference type="GeneID" id="19328950"/>
<dbReference type="Pfam" id="PF06041">
    <property type="entry name" value="DUF924"/>
    <property type="match status" value="1"/>
</dbReference>
<name>R8BAM9_PHAM7</name>
<dbReference type="KEGG" id="tmn:UCRPA7_8127"/>
<dbReference type="Proteomes" id="UP000014074">
    <property type="component" value="Unassembled WGS sequence"/>
</dbReference>
<sequence>MAEDLKSIITPTLLTHIATSRIPHGKAESLDFSQIGRETFKECHFDTDIKEQAWPALVAMSKVGLDDFPDPLTFLPEPSSPEFPEQSFGLTLLLDQGARIFCKGIDARWSACYFDVIAQRLAAALRALPEEQRPDTPSRWEKDVGASLDYWLITRFWFGAVWVHSESRENQKIALAYMEETRKIVEEATGKTDPNREKRSEILSDTTTFPFLYRQGPPEGDNVTLADYAFFMCKLMDVHYPIIEKFGRYPYRNRITGRQTTDEELAWLDKVDHLGEAPAEIGEKIKEDIENGVWAPLGSGLT</sequence>
<evidence type="ECO:0000313" key="2">
    <source>
        <dbReference type="Proteomes" id="UP000014074"/>
    </source>
</evidence>
<dbReference type="InterPro" id="IPR011990">
    <property type="entry name" value="TPR-like_helical_dom_sf"/>
</dbReference>
<accession>R8BAM9</accession>
<dbReference type="AlphaFoldDB" id="R8BAM9"/>
<gene>
    <name evidence="1" type="ORF">UCRPA7_8127</name>
</gene>
<dbReference type="InterPro" id="IPR010323">
    <property type="entry name" value="DUF924"/>
</dbReference>
<reference evidence="2" key="1">
    <citation type="journal article" date="2013" name="Genome Announc.">
        <title>Draft genome sequence of the ascomycete Phaeoacremonium aleophilum strain UCR-PA7, a causal agent of the esca disease complex in grapevines.</title>
        <authorList>
            <person name="Blanco-Ulate B."/>
            <person name="Rolshausen P."/>
            <person name="Cantu D."/>
        </authorList>
    </citation>
    <scope>NUCLEOTIDE SEQUENCE [LARGE SCALE GENOMIC DNA]</scope>
    <source>
        <strain evidence="2">UCR-PA7</strain>
    </source>
</reference>